<dbReference type="EMBL" id="LT906434">
    <property type="protein sequence ID" value="SNU80247.1"/>
    <property type="molecule type" value="Genomic_DNA"/>
</dbReference>
<dbReference type="Proteomes" id="UP000254055">
    <property type="component" value="Unassembled WGS sequence"/>
</dbReference>
<organism evidence="3 6">
    <name type="scientific">Neisseria zoodegmatis</name>
    <dbReference type="NCBI Taxonomy" id="326523"/>
    <lineage>
        <taxon>Bacteria</taxon>
        <taxon>Pseudomonadati</taxon>
        <taxon>Pseudomonadota</taxon>
        <taxon>Betaproteobacteria</taxon>
        <taxon>Neisseriales</taxon>
        <taxon>Neisseriaceae</taxon>
        <taxon>Neisseria</taxon>
    </lineage>
</organism>
<reference evidence="1 4" key="1">
    <citation type="submission" date="2017-01" db="EMBL/GenBank/DDBJ databases">
        <authorList>
            <person name="Wolfgang W.J."/>
            <person name="Cole J."/>
            <person name="Wroblewski D."/>
            <person name="Mcginnis J."/>
            <person name="Musser K.A."/>
        </authorList>
    </citation>
    <scope>NUCLEOTIDE SEQUENCE [LARGE SCALE GENOMIC DNA]</scope>
    <source>
        <strain evidence="1 4">DSM 21643</strain>
    </source>
</reference>
<dbReference type="STRING" id="326523.BWD10_03585"/>
<reference evidence="3 6" key="3">
    <citation type="submission" date="2018-06" db="EMBL/GenBank/DDBJ databases">
        <authorList>
            <consortium name="Pathogen Informatics"/>
            <person name="Doyle S."/>
        </authorList>
    </citation>
    <scope>NUCLEOTIDE SEQUENCE [LARGE SCALE GENOMIC DNA]</scope>
    <source>
        <strain evidence="3 6">NCTC12229</strain>
    </source>
</reference>
<dbReference type="Pfam" id="PF17274">
    <property type="entry name" value="DUF5339"/>
    <property type="match status" value="1"/>
</dbReference>
<dbReference type="EMBL" id="MTBM01000003">
    <property type="protein sequence ID" value="OSI11000.1"/>
    <property type="molecule type" value="Genomic_DNA"/>
</dbReference>
<evidence type="ECO:0000313" key="5">
    <source>
        <dbReference type="Proteomes" id="UP000215033"/>
    </source>
</evidence>
<proteinExistence type="predicted"/>
<dbReference type="InterPro" id="IPR020493">
    <property type="entry name" value="Uncharacterised_HI0310"/>
</dbReference>
<evidence type="ECO:0008006" key="7">
    <source>
        <dbReference type="Google" id="ProtNLM"/>
    </source>
</evidence>
<sequence>MNKTLLAFAVIALGLSACSEKKEAAPAAAEPAAAESTANLHPTCTEYFKRVEACMGKADKAAAEQVRVGLEQTKQSIAAADSSTQETICKQSNDMFGETAKAMQCE</sequence>
<dbReference type="KEGG" id="nzo:SAMEA4504057_1760"/>
<dbReference type="OrthoDB" id="8606264at2"/>
<dbReference type="Proteomes" id="UP000193466">
    <property type="component" value="Unassembled WGS sequence"/>
</dbReference>
<evidence type="ECO:0000313" key="2">
    <source>
        <dbReference type="EMBL" id="SNU80247.1"/>
    </source>
</evidence>
<accession>A0A1X3CTQ0</accession>
<evidence type="ECO:0000313" key="3">
    <source>
        <dbReference type="EMBL" id="SUA35733.1"/>
    </source>
</evidence>
<dbReference type="EMBL" id="UGRS01000001">
    <property type="protein sequence ID" value="SUA35733.1"/>
    <property type="molecule type" value="Genomic_DNA"/>
</dbReference>
<keyword evidence="4" id="KW-1185">Reference proteome</keyword>
<name>A0A1X3CTQ0_9NEIS</name>
<dbReference type="PROSITE" id="PS51257">
    <property type="entry name" value="PROKAR_LIPOPROTEIN"/>
    <property type="match status" value="1"/>
</dbReference>
<gene>
    <name evidence="1" type="ORF">BWD10_03585</name>
    <name evidence="3" type="ORF">NCTC12229_00139</name>
    <name evidence="2" type="ORF">SAMEA4504057_01760</name>
</gene>
<evidence type="ECO:0000313" key="1">
    <source>
        <dbReference type="EMBL" id="OSI11000.1"/>
    </source>
</evidence>
<dbReference type="Proteomes" id="UP000215033">
    <property type="component" value="Chromosome 1"/>
</dbReference>
<dbReference type="RefSeq" id="WP_085363088.1">
    <property type="nucleotide sequence ID" value="NZ_JAUNKT010000068.1"/>
</dbReference>
<evidence type="ECO:0000313" key="4">
    <source>
        <dbReference type="Proteomes" id="UP000193466"/>
    </source>
</evidence>
<evidence type="ECO:0000313" key="6">
    <source>
        <dbReference type="Proteomes" id="UP000254055"/>
    </source>
</evidence>
<dbReference type="AlphaFoldDB" id="A0A1X3CTQ0"/>
<reference evidence="2 5" key="2">
    <citation type="submission" date="2017-06" db="EMBL/GenBank/DDBJ databases">
        <authorList>
            <consortium name="Pathogen Informatics"/>
        </authorList>
    </citation>
    <scope>NUCLEOTIDE SEQUENCE [LARGE SCALE GENOMIC DNA]</scope>
    <source>
        <strain evidence="2 5">NCTC12230</strain>
    </source>
</reference>
<protein>
    <recommendedName>
        <fullName evidence="7">Lipoprotein</fullName>
    </recommendedName>
</protein>